<keyword evidence="1" id="KW-0560">Oxidoreductase</keyword>
<protein>
    <submittedName>
        <fullName evidence="4">NAD-dependent epimerase/dehydratase family protein</fullName>
    </submittedName>
</protein>
<accession>A0ABW7XNH7</accession>
<evidence type="ECO:0000256" key="2">
    <source>
        <dbReference type="ARBA" id="ARBA00023445"/>
    </source>
</evidence>
<comment type="similarity">
    <text evidence="2">Belongs to the NAD(P)-dependent epimerase/dehydratase family. Dihydroflavonol-4-reductase subfamily.</text>
</comment>
<keyword evidence="5" id="KW-1185">Reference proteome</keyword>
<feature type="domain" description="NAD-dependent epimerase/dehydratase" evidence="3">
    <location>
        <begin position="16"/>
        <end position="260"/>
    </location>
</feature>
<dbReference type="PANTHER" id="PTHR10366">
    <property type="entry name" value="NAD DEPENDENT EPIMERASE/DEHYDRATASE"/>
    <property type="match status" value="1"/>
</dbReference>
<dbReference type="InterPro" id="IPR050425">
    <property type="entry name" value="NAD(P)_dehydrat-like"/>
</dbReference>
<dbReference type="InterPro" id="IPR001509">
    <property type="entry name" value="Epimerase_deHydtase"/>
</dbReference>
<gene>
    <name evidence="4" type="ORF">ACH47X_19410</name>
</gene>
<dbReference type="Proteomes" id="UP001611580">
    <property type="component" value="Unassembled WGS sequence"/>
</dbReference>
<evidence type="ECO:0000313" key="4">
    <source>
        <dbReference type="EMBL" id="MFI2489086.1"/>
    </source>
</evidence>
<dbReference type="RefSeq" id="WP_397406163.1">
    <property type="nucleotide sequence ID" value="NZ_JBIRYI010000012.1"/>
</dbReference>
<dbReference type="SUPFAM" id="SSF51735">
    <property type="entry name" value="NAD(P)-binding Rossmann-fold domains"/>
    <property type="match status" value="1"/>
</dbReference>
<proteinExistence type="inferred from homology"/>
<evidence type="ECO:0000259" key="3">
    <source>
        <dbReference type="Pfam" id="PF01370"/>
    </source>
</evidence>
<dbReference type="EMBL" id="JBIRYI010000012">
    <property type="protein sequence ID" value="MFI2489086.1"/>
    <property type="molecule type" value="Genomic_DNA"/>
</dbReference>
<dbReference type="Pfam" id="PF01370">
    <property type="entry name" value="Epimerase"/>
    <property type="match status" value="1"/>
</dbReference>
<dbReference type="Gene3D" id="3.40.50.720">
    <property type="entry name" value="NAD(P)-binding Rossmann-like Domain"/>
    <property type="match status" value="1"/>
</dbReference>
<sequence>MPGPVMPETAPSENPVLVTGGTGYVGGHLVATLLERGYRVRATVRDAGRADAVGHLVRVAGVDPGDRLETVVTSLDVDAGWAEALAGVSVVHHVASPFLSVPPERADEVIVPAVEGTLRVLRHARDAGAAQVVLTSSFAAVGYGPLAARPDERPYDERDWTDLDHPNDPYIRSKVLAERAAWDFVAEQDTGARTPLGLTVLNPTGIFGPVLGGRLSTSVGAVGAMLTGDLATLPRMRFGVVDVRDVAEAHVRAMTTPAAVGERILLTSGDVVTWGWVIELLRRELGAEITTVEQPAVGELSPLAISNDKARRLLGMSFRPAQTTLLDTARSLAPAL</sequence>
<dbReference type="PANTHER" id="PTHR10366:SF564">
    <property type="entry name" value="STEROL-4-ALPHA-CARBOXYLATE 3-DEHYDROGENASE, DECARBOXYLATING"/>
    <property type="match status" value="1"/>
</dbReference>
<name>A0ABW7XNH7_9MICO</name>
<comment type="caution">
    <text evidence="4">The sequence shown here is derived from an EMBL/GenBank/DDBJ whole genome shotgun (WGS) entry which is preliminary data.</text>
</comment>
<organism evidence="4 5">
    <name type="scientific">Promicromonospora kroppenstedtii</name>
    <dbReference type="NCBI Taxonomy" id="440482"/>
    <lineage>
        <taxon>Bacteria</taxon>
        <taxon>Bacillati</taxon>
        <taxon>Actinomycetota</taxon>
        <taxon>Actinomycetes</taxon>
        <taxon>Micrococcales</taxon>
        <taxon>Promicromonosporaceae</taxon>
        <taxon>Promicromonospora</taxon>
    </lineage>
</organism>
<dbReference type="InterPro" id="IPR036291">
    <property type="entry name" value="NAD(P)-bd_dom_sf"/>
</dbReference>
<evidence type="ECO:0000256" key="1">
    <source>
        <dbReference type="ARBA" id="ARBA00023002"/>
    </source>
</evidence>
<reference evidence="4 5" key="1">
    <citation type="submission" date="2024-10" db="EMBL/GenBank/DDBJ databases">
        <title>The Natural Products Discovery Center: Release of the First 8490 Sequenced Strains for Exploring Actinobacteria Biosynthetic Diversity.</title>
        <authorList>
            <person name="Kalkreuter E."/>
            <person name="Kautsar S.A."/>
            <person name="Yang D."/>
            <person name="Bader C.D."/>
            <person name="Teijaro C.N."/>
            <person name="Fluegel L."/>
            <person name="Davis C.M."/>
            <person name="Simpson J.R."/>
            <person name="Lauterbach L."/>
            <person name="Steele A.D."/>
            <person name="Gui C."/>
            <person name="Meng S."/>
            <person name="Li G."/>
            <person name="Viehrig K."/>
            <person name="Ye F."/>
            <person name="Su P."/>
            <person name="Kiefer A.F."/>
            <person name="Nichols A."/>
            <person name="Cepeda A.J."/>
            <person name="Yan W."/>
            <person name="Fan B."/>
            <person name="Jiang Y."/>
            <person name="Adhikari A."/>
            <person name="Zheng C.-J."/>
            <person name="Schuster L."/>
            <person name="Cowan T.M."/>
            <person name="Smanski M.J."/>
            <person name="Chevrette M.G."/>
            <person name="De Carvalho L.P.S."/>
            <person name="Shen B."/>
        </authorList>
    </citation>
    <scope>NUCLEOTIDE SEQUENCE [LARGE SCALE GENOMIC DNA]</scope>
    <source>
        <strain evidence="4 5">NPDC019481</strain>
    </source>
</reference>
<evidence type="ECO:0000313" key="5">
    <source>
        <dbReference type="Proteomes" id="UP001611580"/>
    </source>
</evidence>